<dbReference type="Pfam" id="PF00106">
    <property type="entry name" value="adh_short"/>
    <property type="match status" value="1"/>
</dbReference>
<accession>A0ABP7DEE2</accession>
<organism evidence="6 7">
    <name type="scientific">Terrabacter ginsenosidimutans</name>
    <dbReference type="NCBI Taxonomy" id="490575"/>
    <lineage>
        <taxon>Bacteria</taxon>
        <taxon>Bacillati</taxon>
        <taxon>Actinomycetota</taxon>
        <taxon>Actinomycetes</taxon>
        <taxon>Micrococcales</taxon>
        <taxon>Intrasporangiaceae</taxon>
        <taxon>Terrabacter</taxon>
    </lineage>
</organism>
<evidence type="ECO:0000256" key="2">
    <source>
        <dbReference type="ARBA" id="ARBA00022857"/>
    </source>
</evidence>
<keyword evidence="3" id="KW-0560">Oxidoreductase</keyword>
<evidence type="ECO:0000259" key="5">
    <source>
        <dbReference type="SMART" id="SM00822"/>
    </source>
</evidence>
<dbReference type="EMBL" id="BAABDC010000002">
    <property type="protein sequence ID" value="GAA3703049.1"/>
    <property type="molecule type" value="Genomic_DNA"/>
</dbReference>
<evidence type="ECO:0000256" key="1">
    <source>
        <dbReference type="ARBA" id="ARBA00006484"/>
    </source>
</evidence>
<dbReference type="SMART" id="SM00822">
    <property type="entry name" value="PKS_KR"/>
    <property type="match status" value="1"/>
</dbReference>
<keyword evidence="2" id="KW-0521">NADP</keyword>
<dbReference type="SUPFAM" id="SSF51735">
    <property type="entry name" value="NAD(P)-binding Rossmann-fold domains"/>
    <property type="match status" value="1"/>
</dbReference>
<dbReference type="Proteomes" id="UP001501468">
    <property type="component" value="Unassembled WGS sequence"/>
</dbReference>
<dbReference type="InterPro" id="IPR057326">
    <property type="entry name" value="KR_dom"/>
</dbReference>
<dbReference type="PRINTS" id="PR00081">
    <property type="entry name" value="GDHRDH"/>
</dbReference>
<evidence type="ECO:0000256" key="4">
    <source>
        <dbReference type="SAM" id="MobiDB-lite"/>
    </source>
</evidence>
<keyword evidence="7" id="KW-1185">Reference proteome</keyword>
<name>A0ABP7DEE2_9MICO</name>
<sequence length="326" mass="33889">MHPTAASTSSGVPVVLVTGASSGVGLAAALELARRGRSLALLARGAGPLECAAEQCRSLGSPSVTVLPTDVRDDDAVARAVAEVLRREGRLDGVVNCAGVVAYGRLEELPASLFDAVVETNLLGSAHVLRHVLPHLRSQRRGSVVLVGSMIGHIAVPTMSAYTVSKWGVRALARQALVENRDLRGLHVSYVSLPGIDTPIYRQAGYAGGPAGQPPPVVWSAAKAGRLVAHVLEHPRPVTHAGAFDRVTRLGFVLLPRVFDALVGPLFSRLASDASDTMPPGDGNVRHSVPSGNRLGGGHGSGVRAALGLLGGRRRGRVQPDSAPQR</sequence>
<dbReference type="PANTHER" id="PTHR43391:SF14">
    <property type="entry name" value="DEHYDROGENASE_REDUCTASE SDR FAMILY PROTEIN 7-LIKE"/>
    <property type="match status" value="1"/>
</dbReference>
<reference evidence="7" key="1">
    <citation type="journal article" date="2019" name="Int. J. Syst. Evol. Microbiol.">
        <title>The Global Catalogue of Microorganisms (GCM) 10K type strain sequencing project: providing services to taxonomists for standard genome sequencing and annotation.</title>
        <authorList>
            <consortium name="The Broad Institute Genomics Platform"/>
            <consortium name="The Broad Institute Genome Sequencing Center for Infectious Disease"/>
            <person name="Wu L."/>
            <person name="Ma J."/>
        </authorList>
    </citation>
    <scope>NUCLEOTIDE SEQUENCE [LARGE SCALE GENOMIC DNA]</scope>
    <source>
        <strain evidence="7">JCM 17125</strain>
    </source>
</reference>
<dbReference type="InterPro" id="IPR002347">
    <property type="entry name" value="SDR_fam"/>
</dbReference>
<protein>
    <recommendedName>
        <fullName evidence="5">Ketoreductase domain-containing protein</fullName>
    </recommendedName>
</protein>
<dbReference type="InterPro" id="IPR036291">
    <property type="entry name" value="NAD(P)-bd_dom_sf"/>
</dbReference>
<evidence type="ECO:0000313" key="7">
    <source>
        <dbReference type="Proteomes" id="UP001501468"/>
    </source>
</evidence>
<feature type="region of interest" description="Disordered" evidence="4">
    <location>
        <begin position="274"/>
        <end position="303"/>
    </location>
</feature>
<dbReference type="PANTHER" id="PTHR43391">
    <property type="entry name" value="RETINOL DEHYDROGENASE-RELATED"/>
    <property type="match status" value="1"/>
</dbReference>
<evidence type="ECO:0000313" key="6">
    <source>
        <dbReference type="EMBL" id="GAA3703049.1"/>
    </source>
</evidence>
<dbReference type="Gene3D" id="3.40.50.720">
    <property type="entry name" value="NAD(P)-binding Rossmann-like Domain"/>
    <property type="match status" value="1"/>
</dbReference>
<evidence type="ECO:0000256" key="3">
    <source>
        <dbReference type="ARBA" id="ARBA00023002"/>
    </source>
</evidence>
<comment type="similarity">
    <text evidence="1">Belongs to the short-chain dehydrogenases/reductases (SDR) family.</text>
</comment>
<comment type="caution">
    <text evidence="6">The sequence shown here is derived from an EMBL/GenBank/DDBJ whole genome shotgun (WGS) entry which is preliminary data.</text>
</comment>
<gene>
    <name evidence="6" type="ORF">GCM10022399_19390</name>
</gene>
<proteinExistence type="inferred from homology"/>
<dbReference type="RefSeq" id="WP_344944975.1">
    <property type="nucleotide sequence ID" value="NZ_BAABDC010000002.1"/>
</dbReference>
<feature type="domain" description="Ketoreductase" evidence="5">
    <location>
        <begin position="13"/>
        <end position="199"/>
    </location>
</feature>